<dbReference type="PANTHER" id="PTHR31030">
    <property type="entry name" value="PLASMA MEMBRANE FUSION PROTEIN PRM1"/>
    <property type="match status" value="1"/>
</dbReference>
<keyword evidence="9" id="KW-0325">Glycoprotein</keyword>
<keyword evidence="7 10" id="KW-1133">Transmembrane helix</keyword>
<protein>
    <recommendedName>
        <fullName evidence="10">Plasma membrane fusion protein PRM1</fullName>
    </recommendedName>
</protein>
<dbReference type="InterPro" id="IPR026777">
    <property type="entry name" value="PRM1"/>
</dbReference>
<feature type="compositionally biased region" description="Basic and acidic residues" evidence="11">
    <location>
        <begin position="734"/>
        <end position="752"/>
    </location>
</feature>
<dbReference type="Proteomes" id="UP000799324">
    <property type="component" value="Unassembled WGS sequence"/>
</dbReference>
<evidence type="ECO:0000256" key="8">
    <source>
        <dbReference type="ARBA" id="ARBA00023136"/>
    </source>
</evidence>
<evidence type="ECO:0000313" key="12">
    <source>
        <dbReference type="EMBL" id="KAF2658429.1"/>
    </source>
</evidence>
<feature type="transmembrane region" description="Helical" evidence="10">
    <location>
        <begin position="146"/>
        <end position="166"/>
    </location>
</feature>
<feature type="transmembrane region" description="Helical" evidence="10">
    <location>
        <begin position="609"/>
        <end position="635"/>
    </location>
</feature>
<comment type="subcellular location">
    <subcellularLocation>
        <location evidence="2 10">Cell membrane</location>
        <topology evidence="2 10">Multi-pass membrane protein</topology>
    </subcellularLocation>
</comment>
<dbReference type="EMBL" id="MU004315">
    <property type="protein sequence ID" value="KAF2658429.1"/>
    <property type="molecule type" value="Genomic_DNA"/>
</dbReference>
<evidence type="ECO:0000256" key="11">
    <source>
        <dbReference type="SAM" id="MobiDB-lite"/>
    </source>
</evidence>
<accession>A0A6A6TEM6</accession>
<evidence type="ECO:0000256" key="9">
    <source>
        <dbReference type="ARBA" id="ARBA00023180"/>
    </source>
</evidence>
<dbReference type="GO" id="GO:0005886">
    <property type="term" value="C:plasma membrane"/>
    <property type="evidence" value="ECO:0007669"/>
    <property type="project" value="UniProtKB-SubCell"/>
</dbReference>
<evidence type="ECO:0000256" key="3">
    <source>
        <dbReference type="ARBA" id="ARBA00010780"/>
    </source>
</evidence>
<keyword evidence="4 10" id="KW-1003">Cell membrane</keyword>
<dbReference type="PANTHER" id="PTHR31030:SF1">
    <property type="entry name" value="PLASMA MEMBRANE FUSION PROTEIN PRM1"/>
    <property type="match status" value="1"/>
</dbReference>
<dbReference type="AlphaFoldDB" id="A0A6A6TEM6"/>
<dbReference type="GO" id="GO:0043332">
    <property type="term" value="C:mating projection tip"/>
    <property type="evidence" value="ECO:0007669"/>
    <property type="project" value="UniProtKB-UniRule"/>
</dbReference>
<comment type="function">
    <text evidence="1 10">Involved in cell fusion during mating by stabilizing the plasma membrane fusion event.</text>
</comment>
<keyword evidence="6 10" id="KW-0184">Conjugation</keyword>
<evidence type="ECO:0000256" key="10">
    <source>
        <dbReference type="RuleBase" id="RU366035"/>
    </source>
</evidence>
<dbReference type="OrthoDB" id="5356111at2759"/>
<keyword evidence="13" id="KW-1185">Reference proteome</keyword>
<feature type="transmembrane region" description="Helical" evidence="10">
    <location>
        <begin position="328"/>
        <end position="346"/>
    </location>
</feature>
<proteinExistence type="inferred from homology"/>
<name>A0A6A6TEM6_9PLEO</name>
<comment type="similarity">
    <text evidence="3 10">Belongs to the PRM1 family.</text>
</comment>
<feature type="region of interest" description="Disordered" evidence="11">
    <location>
        <begin position="685"/>
        <end position="752"/>
    </location>
</feature>
<feature type="transmembrane region" description="Helical" evidence="10">
    <location>
        <begin position="59"/>
        <end position="79"/>
    </location>
</feature>
<organism evidence="12 13">
    <name type="scientific">Lophiostoma macrostomum CBS 122681</name>
    <dbReference type="NCBI Taxonomy" id="1314788"/>
    <lineage>
        <taxon>Eukaryota</taxon>
        <taxon>Fungi</taxon>
        <taxon>Dikarya</taxon>
        <taxon>Ascomycota</taxon>
        <taxon>Pezizomycotina</taxon>
        <taxon>Dothideomycetes</taxon>
        <taxon>Pleosporomycetidae</taxon>
        <taxon>Pleosporales</taxon>
        <taxon>Lophiostomataceae</taxon>
        <taxon>Lophiostoma</taxon>
    </lineage>
</organism>
<evidence type="ECO:0000256" key="1">
    <source>
        <dbReference type="ARBA" id="ARBA00002512"/>
    </source>
</evidence>
<feature type="compositionally biased region" description="Polar residues" evidence="11">
    <location>
        <begin position="694"/>
        <end position="705"/>
    </location>
</feature>
<keyword evidence="8 10" id="KW-0472">Membrane</keyword>
<keyword evidence="5 10" id="KW-0812">Transmembrane</keyword>
<reference evidence="12" key="1">
    <citation type="journal article" date="2020" name="Stud. Mycol.">
        <title>101 Dothideomycetes genomes: a test case for predicting lifestyles and emergence of pathogens.</title>
        <authorList>
            <person name="Haridas S."/>
            <person name="Albert R."/>
            <person name="Binder M."/>
            <person name="Bloem J."/>
            <person name="Labutti K."/>
            <person name="Salamov A."/>
            <person name="Andreopoulos B."/>
            <person name="Baker S."/>
            <person name="Barry K."/>
            <person name="Bills G."/>
            <person name="Bluhm B."/>
            <person name="Cannon C."/>
            <person name="Castanera R."/>
            <person name="Culley D."/>
            <person name="Daum C."/>
            <person name="Ezra D."/>
            <person name="Gonzalez J."/>
            <person name="Henrissat B."/>
            <person name="Kuo A."/>
            <person name="Liang C."/>
            <person name="Lipzen A."/>
            <person name="Lutzoni F."/>
            <person name="Magnuson J."/>
            <person name="Mondo S."/>
            <person name="Nolan M."/>
            <person name="Ohm R."/>
            <person name="Pangilinan J."/>
            <person name="Park H.-J."/>
            <person name="Ramirez L."/>
            <person name="Alfaro M."/>
            <person name="Sun H."/>
            <person name="Tritt A."/>
            <person name="Yoshinaga Y."/>
            <person name="Zwiers L.-H."/>
            <person name="Turgeon B."/>
            <person name="Goodwin S."/>
            <person name="Spatafora J."/>
            <person name="Crous P."/>
            <person name="Grigoriev I."/>
        </authorList>
    </citation>
    <scope>NUCLEOTIDE SEQUENCE</scope>
    <source>
        <strain evidence="12">CBS 122681</strain>
    </source>
</reference>
<evidence type="ECO:0000256" key="7">
    <source>
        <dbReference type="ARBA" id="ARBA00022989"/>
    </source>
</evidence>
<dbReference type="GO" id="GO:0032220">
    <property type="term" value="P:plasma membrane fusion involved in cytogamy"/>
    <property type="evidence" value="ECO:0007669"/>
    <property type="project" value="TreeGrafter"/>
</dbReference>
<evidence type="ECO:0000256" key="5">
    <source>
        <dbReference type="ARBA" id="ARBA00022692"/>
    </source>
</evidence>
<sequence length="752" mass="82439">MASTVNQQQPFPAVPPSLSAGDHEMRDYYAEQNVPRPALNQTPYLTPYLGLRARQSQVWINRWTILLILVLVRLLFAIASTNDSLTSARREALSACTQVENIGSSMASMPHFMSQGVNDMTASGVEKAVNGLMAMMGMSVTGVEEIVLFVIHMMTSTYLCLITLAVRGSLHAAVEVGNAISEGLNKTVDDVTNNMGNAAKDVEDGINKIFSSIQNLPFIPGFQKPSINLDDEIAKLKALEVPPELQEGLNKLNNSIPTFEDVQNFTDTVIRFPFEEVKKLIAGMDNFTFDRDILPVPQKEQLSFCSEGNSINTFFDDLIVMGYTAKKIALGVLIVLAVLVCIPMWYSETRRHRKMEERAELIKHGHDGMDVIYLASRPHSSTWGLWLGKRFGSGRRQFAVRWAFAYATSLPMLFLLSLGVAGLFSCLCQYLLVVGIQKKVPELTNEVADFAEKVVNSLNNASISWSSGVNNEINKLDDTLNNDIFGWVNSTTSAINGTLNTFVAEMSKTLNATFGGTVLQDPIEDVLNCLIGLKIASFQKGLTWVQDNAHVSFPGVKNDTFSLGALAQVSNSSSASELLADPNGKTTDEITEAVDHVVVKLLSGIQQEALISTVIIALWLLSAIGGLIFACIMLSRDKSSGNYDPYIINPALMDNPHGEKPQEYPDTAAPPYEGPVNKAAPYTLQARPFPTYGPNDNDQSETVRQVDSHVVAESARPGHQRVSSYGHLADPSPSDEKSNPFIHPDEKNPFRD</sequence>
<feature type="transmembrane region" description="Helical" evidence="10">
    <location>
        <begin position="412"/>
        <end position="433"/>
    </location>
</feature>
<evidence type="ECO:0000313" key="13">
    <source>
        <dbReference type="Proteomes" id="UP000799324"/>
    </source>
</evidence>
<gene>
    <name evidence="12" type="ORF">K491DRAFT_268131</name>
</gene>
<evidence type="ECO:0000256" key="6">
    <source>
        <dbReference type="ARBA" id="ARBA00022971"/>
    </source>
</evidence>
<evidence type="ECO:0000256" key="2">
    <source>
        <dbReference type="ARBA" id="ARBA00004651"/>
    </source>
</evidence>
<evidence type="ECO:0000256" key="4">
    <source>
        <dbReference type="ARBA" id="ARBA00022475"/>
    </source>
</evidence>